<dbReference type="InterPro" id="IPR009772">
    <property type="entry name" value="CDC123"/>
</dbReference>
<keyword evidence="3" id="KW-1185">Reference proteome</keyword>
<evidence type="ECO:0000313" key="2">
    <source>
        <dbReference type="EMBL" id="GAA0158646.1"/>
    </source>
</evidence>
<comment type="caution">
    <text evidence="2">The sequence shown here is derived from an EMBL/GenBank/DDBJ whole genome shotgun (WGS) entry which is preliminary data.</text>
</comment>
<sequence length="111" mass="12692">MDKVRGIFDYESYTLNVYVTTDDRVKLLDFNTWAASTLPLFTWEELEEMLNQEESQIEFRIVDSQSCVRPGMKTAVPYDYLDTSPGSGWDQFLSRADETFKQQTASPGTGA</sequence>
<protein>
    <recommendedName>
        <fullName evidence="4">Cell division cycle protein 123</fullName>
    </recommendedName>
</protein>
<accession>A0AAV3Q6S1</accession>
<dbReference type="GO" id="GO:0005737">
    <property type="term" value="C:cytoplasm"/>
    <property type="evidence" value="ECO:0007669"/>
    <property type="project" value="TreeGrafter"/>
</dbReference>
<reference evidence="2 3" key="1">
    <citation type="submission" date="2024-01" db="EMBL/GenBank/DDBJ databases">
        <title>The complete chloroplast genome sequence of Lithospermum erythrorhizon: insights into the phylogenetic relationship among Boraginaceae species and the maternal lineages of purple gromwells.</title>
        <authorList>
            <person name="Okada T."/>
            <person name="Watanabe K."/>
        </authorList>
    </citation>
    <scope>NUCLEOTIDE SEQUENCE [LARGE SCALE GENOMIC DNA]</scope>
</reference>
<dbReference type="AlphaFoldDB" id="A0AAV3Q6S1"/>
<evidence type="ECO:0000313" key="3">
    <source>
        <dbReference type="Proteomes" id="UP001454036"/>
    </source>
</evidence>
<comment type="similarity">
    <text evidence="1">Belongs to the CDC123 family.</text>
</comment>
<evidence type="ECO:0000256" key="1">
    <source>
        <dbReference type="ARBA" id="ARBA00011047"/>
    </source>
</evidence>
<proteinExistence type="inferred from homology"/>
<name>A0AAV3Q6S1_LITER</name>
<evidence type="ECO:0008006" key="4">
    <source>
        <dbReference type="Google" id="ProtNLM"/>
    </source>
</evidence>
<dbReference type="Proteomes" id="UP001454036">
    <property type="component" value="Unassembled WGS sequence"/>
</dbReference>
<dbReference type="PANTHER" id="PTHR15323:SF6">
    <property type="entry name" value="CELL DIVISION CYCLE PROTEIN 123 HOMOLOG"/>
    <property type="match status" value="1"/>
</dbReference>
<organism evidence="2 3">
    <name type="scientific">Lithospermum erythrorhizon</name>
    <name type="common">Purple gromwell</name>
    <name type="synonym">Lithospermum officinale var. erythrorhizon</name>
    <dbReference type="NCBI Taxonomy" id="34254"/>
    <lineage>
        <taxon>Eukaryota</taxon>
        <taxon>Viridiplantae</taxon>
        <taxon>Streptophyta</taxon>
        <taxon>Embryophyta</taxon>
        <taxon>Tracheophyta</taxon>
        <taxon>Spermatophyta</taxon>
        <taxon>Magnoliopsida</taxon>
        <taxon>eudicotyledons</taxon>
        <taxon>Gunneridae</taxon>
        <taxon>Pentapetalae</taxon>
        <taxon>asterids</taxon>
        <taxon>lamiids</taxon>
        <taxon>Boraginales</taxon>
        <taxon>Boraginaceae</taxon>
        <taxon>Boraginoideae</taxon>
        <taxon>Lithospermeae</taxon>
        <taxon>Lithospermum</taxon>
    </lineage>
</organism>
<dbReference type="EMBL" id="BAABME010003399">
    <property type="protein sequence ID" value="GAA0158646.1"/>
    <property type="molecule type" value="Genomic_DNA"/>
</dbReference>
<dbReference type="PANTHER" id="PTHR15323">
    <property type="entry name" value="D123 PROTEIN"/>
    <property type="match status" value="1"/>
</dbReference>
<dbReference type="Pfam" id="PF07065">
    <property type="entry name" value="D123"/>
    <property type="match status" value="1"/>
</dbReference>
<gene>
    <name evidence="2" type="ORF">LIER_15612</name>
</gene>